<evidence type="ECO:0000256" key="7">
    <source>
        <dbReference type="PIRSR" id="PIRSR000149-4"/>
    </source>
</evidence>
<feature type="binding site" evidence="5">
    <location>
        <begin position="157"/>
        <end position="159"/>
    </location>
    <ligand>
        <name>D-glyceraldehyde 3-phosphate</name>
        <dbReference type="ChEBI" id="CHEBI:59776"/>
    </ligand>
</feature>
<dbReference type="GeneID" id="56448649"/>
<feature type="domain" description="Glyceraldehyde 3-phosphate dehydrogenase NAD(P) binding" evidence="10">
    <location>
        <begin position="3"/>
        <end position="158"/>
    </location>
</feature>
<evidence type="ECO:0000313" key="14">
    <source>
        <dbReference type="Proteomes" id="UP001277471"/>
    </source>
</evidence>
<dbReference type="PRINTS" id="PR00078">
    <property type="entry name" value="G3PDHDRGNASE"/>
</dbReference>
<dbReference type="InterPro" id="IPR020831">
    <property type="entry name" value="GlycerAld/Erythrose_P_DH"/>
</dbReference>
<dbReference type="RefSeq" id="WP_059399609.1">
    <property type="nucleotide sequence ID" value="NZ_CP012917.1"/>
</dbReference>
<organism evidence="12 13">
    <name type="scientific">Azospirillum brasilense</name>
    <dbReference type="NCBI Taxonomy" id="192"/>
    <lineage>
        <taxon>Bacteria</taxon>
        <taxon>Pseudomonadati</taxon>
        <taxon>Pseudomonadota</taxon>
        <taxon>Alphaproteobacteria</taxon>
        <taxon>Rhodospirillales</taxon>
        <taxon>Azospirillaceae</taxon>
        <taxon>Azospirillum</taxon>
    </lineage>
</organism>
<evidence type="ECO:0000313" key="13">
    <source>
        <dbReference type="Proteomes" id="UP000298774"/>
    </source>
</evidence>
<evidence type="ECO:0000259" key="10">
    <source>
        <dbReference type="SMART" id="SM00846"/>
    </source>
</evidence>
<keyword evidence="6" id="KW-0547">Nucleotide-binding</keyword>
<dbReference type="FunFam" id="3.30.360.10:FF:000002">
    <property type="entry name" value="Glyceraldehyde-3-phosphate dehydrogenase"/>
    <property type="match status" value="1"/>
</dbReference>
<dbReference type="GO" id="GO:0006006">
    <property type="term" value="P:glucose metabolic process"/>
    <property type="evidence" value="ECO:0007669"/>
    <property type="project" value="InterPro"/>
</dbReference>
<evidence type="ECO:0000256" key="5">
    <source>
        <dbReference type="PIRSR" id="PIRSR000149-2"/>
    </source>
</evidence>
<dbReference type="Pfam" id="PF02800">
    <property type="entry name" value="Gp_dh_C"/>
    <property type="match status" value="1"/>
</dbReference>
<comment type="subunit">
    <text evidence="2">Homotetramer.</text>
</comment>
<dbReference type="InterPro" id="IPR006424">
    <property type="entry name" value="Glyceraldehyde-3-P_DH_1"/>
</dbReference>
<keyword evidence="6" id="KW-0520">NAD</keyword>
<keyword evidence="12" id="KW-0614">Plasmid</keyword>
<feature type="binding site" evidence="5">
    <location>
        <position position="188"/>
    </location>
    <ligand>
        <name>D-glyceraldehyde 3-phosphate</name>
        <dbReference type="ChEBI" id="CHEBI:59776"/>
    </ligand>
</feature>
<reference evidence="11 14" key="2">
    <citation type="submission" date="2023-11" db="EMBL/GenBank/DDBJ databases">
        <title>MicrobeMod: A computational toolkit for identifying prokaryotic methylation and restriction-modification with nanopore sequencing.</title>
        <authorList>
            <person name="Crits-Christoph A."/>
            <person name="Kang S.C."/>
            <person name="Lee H."/>
            <person name="Ostrov N."/>
        </authorList>
    </citation>
    <scope>NUCLEOTIDE SEQUENCE [LARGE SCALE GENOMIC DNA]</scope>
    <source>
        <strain evidence="11 14">ATCC 29145</strain>
    </source>
</reference>
<dbReference type="Pfam" id="PF00044">
    <property type="entry name" value="Gp_dh_N"/>
    <property type="match status" value="1"/>
</dbReference>
<geneLocation type="plasmid" evidence="12 13">
    <name>p4</name>
</geneLocation>
<feature type="binding site" evidence="5">
    <location>
        <begin position="216"/>
        <end position="217"/>
    </location>
    <ligand>
        <name>D-glyceraldehyde 3-phosphate</name>
        <dbReference type="ChEBI" id="CHEBI:59776"/>
    </ligand>
</feature>
<dbReference type="InterPro" id="IPR036291">
    <property type="entry name" value="NAD(P)-bd_dom_sf"/>
</dbReference>
<evidence type="ECO:0000313" key="11">
    <source>
        <dbReference type="EMBL" id="MDX5950803.1"/>
    </source>
</evidence>
<name>A0A0P0ERX7_AZOBR</name>
<dbReference type="Proteomes" id="UP001277471">
    <property type="component" value="Unassembled WGS sequence"/>
</dbReference>
<dbReference type="AlphaFoldDB" id="A0A0P0ERX7"/>
<dbReference type="Gene3D" id="3.40.50.720">
    <property type="entry name" value="NAD(P)-binding Rossmann-like Domain"/>
    <property type="match status" value="1"/>
</dbReference>
<dbReference type="CDD" id="cd18126">
    <property type="entry name" value="GAPDH_I_C"/>
    <property type="match status" value="1"/>
</dbReference>
<feature type="binding site" evidence="6">
    <location>
        <position position="85"/>
    </location>
    <ligand>
        <name>NAD(+)</name>
        <dbReference type="ChEBI" id="CHEBI:57540"/>
    </ligand>
</feature>
<feature type="binding site" evidence="6">
    <location>
        <begin position="12"/>
        <end position="13"/>
    </location>
    <ligand>
        <name>NAD(+)</name>
        <dbReference type="ChEBI" id="CHEBI:57540"/>
    </ligand>
</feature>
<dbReference type="Gene3D" id="3.30.360.10">
    <property type="entry name" value="Dihydrodipicolinate Reductase, domain 2"/>
    <property type="match status" value="1"/>
</dbReference>
<dbReference type="Proteomes" id="UP000298774">
    <property type="component" value="Plasmid p4"/>
</dbReference>
<dbReference type="PROSITE" id="PS00071">
    <property type="entry name" value="GAPDH"/>
    <property type="match status" value="1"/>
</dbReference>
<dbReference type="GO" id="GO:0016620">
    <property type="term" value="F:oxidoreductase activity, acting on the aldehyde or oxo group of donors, NAD or NADP as acceptor"/>
    <property type="evidence" value="ECO:0007669"/>
    <property type="project" value="InterPro"/>
</dbReference>
<evidence type="ECO:0000256" key="1">
    <source>
        <dbReference type="ARBA" id="ARBA00007406"/>
    </source>
</evidence>
<sequence>MSVKVAINGFGRIGRLVLRAIYESGRNDVEVVAINDLADLKANAHLLKYDSVHGRFPGTIETRPNEGGGGELIVNGHSIKVVQERDPAKLPWKDLGIQIAMECSGIFTKRADAAKHLEAGAEKVLISAPATDEDITVVYGVNHDQLKADHRIVSNASCTTNCLAPVAFVLNNLIGIEKGFMTTIHSYTGDQRIVDTNHKDLHRARAAALNMIPTSTGAAKAVGKVLPELKGKLDGTAMRVPTPNVSVVDFKFTAKRATSVEEITKAISEAANGPLKGILGAYTEDLVSTDFNHDPHSSIFALNETKVIDGNFVRIMTWYDNEWGFSNRMSDTAVAMANAK</sequence>
<accession>A0A0P0ERX7</accession>
<dbReference type="EMBL" id="JAWXYC010000002">
    <property type="protein sequence ID" value="MDX5950803.1"/>
    <property type="molecule type" value="Genomic_DNA"/>
</dbReference>
<evidence type="ECO:0000256" key="9">
    <source>
        <dbReference type="RuleBase" id="RU361160"/>
    </source>
</evidence>
<dbReference type="PANTHER" id="PTHR43148">
    <property type="entry name" value="GLYCERALDEHYDE-3-PHOSPHATE DEHYDROGENASE 2"/>
    <property type="match status" value="1"/>
</dbReference>
<feature type="binding site" evidence="6">
    <location>
        <position position="321"/>
    </location>
    <ligand>
        <name>NAD(+)</name>
        <dbReference type="ChEBI" id="CHEBI:57540"/>
    </ligand>
</feature>
<feature type="binding site" evidence="5">
    <location>
        <position position="239"/>
    </location>
    <ligand>
        <name>D-glyceraldehyde 3-phosphate</name>
        <dbReference type="ChEBI" id="CHEBI:59776"/>
    </ligand>
</feature>
<evidence type="ECO:0000256" key="3">
    <source>
        <dbReference type="ARBA" id="ARBA00023002"/>
    </source>
</evidence>
<dbReference type="NCBIfam" id="TIGR01534">
    <property type="entry name" value="GAPDH-I"/>
    <property type="match status" value="1"/>
</dbReference>
<evidence type="ECO:0000256" key="2">
    <source>
        <dbReference type="ARBA" id="ARBA00011881"/>
    </source>
</evidence>
<dbReference type="FunFam" id="3.40.50.720:FF:000001">
    <property type="entry name" value="Glyceraldehyde-3-phosphate dehydrogenase"/>
    <property type="match status" value="1"/>
</dbReference>
<feature type="active site" description="Nucleophile" evidence="4">
    <location>
        <position position="158"/>
    </location>
</feature>
<evidence type="ECO:0000313" key="12">
    <source>
        <dbReference type="EMBL" id="QCO13095.1"/>
    </source>
</evidence>
<dbReference type="GO" id="GO:0051287">
    <property type="term" value="F:NAD binding"/>
    <property type="evidence" value="ECO:0007669"/>
    <property type="project" value="InterPro"/>
</dbReference>
<dbReference type="GO" id="GO:0050661">
    <property type="term" value="F:NADP binding"/>
    <property type="evidence" value="ECO:0007669"/>
    <property type="project" value="InterPro"/>
</dbReference>
<protein>
    <recommendedName>
        <fullName evidence="9">Glyceraldehyde-3-phosphate dehydrogenase</fullName>
        <ecNumber evidence="9">1.2.1.-</ecNumber>
    </recommendedName>
</protein>
<dbReference type="InterPro" id="IPR020830">
    <property type="entry name" value="GlycerAld_3-P_DH_AS"/>
</dbReference>
<reference evidence="12 13" key="1">
    <citation type="submission" date="2018-09" db="EMBL/GenBank/DDBJ databases">
        <title>Whole genome based analysis of evolution and adaptive divergence in Indian and Brazilian strains of Azospirillum brasilense.</title>
        <authorList>
            <person name="Singh C."/>
            <person name="Tripathi A.K."/>
        </authorList>
    </citation>
    <scope>NUCLEOTIDE SEQUENCE [LARGE SCALE GENOMIC DNA]</scope>
    <source>
        <strain evidence="12 13">MTCC4038</strain>
        <plasmid evidence="12 13">p4</plasmid>
    </source>
</reference>
<evidence type="ECO:0000256" key="6">
    <source>
        <dbReference type="PIRSR" id="PIRSR000149-3"/>
    </source>
</evidence>
<keyword evidence="14" id="KW-1185">Reference proteome</keyword>
<gene>
    <name evidence="12" type="primary">gap</name>
    <name evidence="12" type="ORF">D3868_29055</name>
    <name evidence="11" type="ORF">SIM66_06285</name>
</gene>
<dbReference type="PIRSF" id="PIRSF000149">
    <property type="entry name" value="GAP_DH"/>
    <property type="match status" value="1"/>
</dbReference>
<dbReference type="SUPFAM" id="SSF51735">
    <property type="entry name" value="NAD(P)-binding Rossmann-fold domains"/>
    <property type="match status" value="1"/>
</dbReference>
<feature type="site" description="Activates thiol group during catalysis" evidence="7">
    <location>
        <position position="185"/>
    </location>
</feature>
<dbReference type="SUPFAM" id="SSF55347">
    <property type="entry name" value="Glyceraldehyde-3-phosphate dehydrogenase-like, C-terminal domain"/>
    <property type="match status" value="1"/>
</dbReference>
<comment type="similarity">
    <text evidence="1 8">Belongs to the glyceraldehyde-3-phosphate dehydrogenase family.</text>
</comment>
<dbReference type="InterPro" id="IPR020829">
    <property type="entry name" value="GlycerAld_3-P_DH_cat"/>
</dbReference>
<dbReference type="EC" id="1.2.1.-" evidence="9"/>
<dbReference type="InterPro" id="IPR020828">
    <property type="entry name" value="GlycerAld_3-P_DH_NAD(P)-bd"/>
</dbReference>
<feature type="binding site" evidence="6">
    <location>
        <position position="36"/>
    </location>
    <ligand>
        <name>NAD(+)</name>
        <dbReference type="ChEBI" id="CHEBI:57540"/>
    </ligand>
</feature>
<dbReference type="SMART" id="SM00846">
    <property type="entry name" value="Gp_dh_N"/>
    <property type="match status" value="1"/>
</dbReference>
<keyword evidence="3 9" id="KW-0560">Oxidoreductase</keyword>
<dbReference type="CDD" id="cd05214">
    <property type="entry name" value="GAPDH_I_N"/>
    <property type="match status" value="1"/>
</dbReference>
<dbReference type="EMBL" id="CP032343">
    <property type="protein sequence ID" value="QCO13095.1"/>
    <property type="molecule type" value="Genomic_DNA"/>
</dbReference>
<proteinExistence type="inferred from homology"/>
<dbReference type="KEGG" id="abf:AMK58_25245"/>
<evidence type="ECO:0000256" key="8">
    <source>
        <dbReference type="RuleBase" id="RU000397"/>
    </source>
</evidence>
<evidence type="ECO:0000256" key="4">
    <source>
        <dbReference type="PIRSR" id="PIRSR000149-1"/>
    </source>
</evidence>
<feature type="binding site" evidence="6">
    <location>
        <position position="127"/>
    </location>
    <ligand>
        <name>NAD(+)</name>
        <dbReference type="ChEBI" id="CHEBI:57540"/>
    </ligand>
</feature>